<reference evidence="1 2" key="1">
    <citation type="submission" date="2019-08" db="EMBL/GenBank/DDBJ databases">
        <title>The genome of the soybean aphid Biotype 1, its phylome, world population structure and adaptation to the North American continent.</title>
        <authorList>
            <person name="Giordano R."/>
            <person name="Donthu R.K."/>
            <person name="Hernandez A.G."/>
            <person name="Wright C.L."/>
            <person name="Zimin A.V."/>
        </authorList>
    </citation>
    <scope>NUCLEOTIDE SEQUENCE [LARGE SCALE GENOMIC DNA]</scope>
    <source>
        <tissue evidence="1">Whole aphids</tissue>
    </source>
</reference>
<name>A0A6G0U9D0_APHGL</name>
<organism evidence="1 2">
    <name type="scientific">Aphis glycines</name>
    <name type="common">Soybean aphid</name>
    <dbReference type="NCBI Taxonomy" id="307491"/>
    <lineage>
        <taxon>Eukaryota</taxon>
        <taxon>Metazoa</taxon>
        <taxon>Ecdysozoa</taxon>
        <taxon>Arthropoda</taxon>
        <taxon>Hexapoda</taxon>
        <taxon>Insecta</taxon>
        <taxon>Pterygota</taxon>
        <taxon>Neoptera</taxon>
        <taxon>Paraneoptera</taxon>
        <taxon>Hemiptera</taxon>
        <taxon>Sternorrhyncha</taxon>
        <taxon>Aphidomorpha</taxon>
        <taxon>Aphidoidea</taxon>
        <taxon>Aphididae</taxon>
        <taxon>Aphidini</taxon>
        <taxon>Aphis</taxon>
        <taxon>Aphis</taxon>
    </lineage>
</organism>
<dbReference type="OrthoDB" id="6589018at2759"/>
<dbReference type="Proteomes" id="UP000475862">
    <property type="component" value="Unassembled WGS sequence"/>
</dbReference>
<evidence type="ECO:0000313" key="2">
    <source>
        <dbReference type="Proteomes" id="UP000475862"/>
    </source>
</evidence>
<dbReference type="AlphaFoldDB" id="A0A6G0U9D0"/>
<evidence type="ECO:0000313" key="1">
    <source>
        <dbReference type="EMBL" id="KAE9545738.1"/>
    </source>
</evidence>
<dbReference type="EMBL" id="VYZN01000001">
    <property type="protein sequence ID" value="KAE9545738.1"/>
    <property type="molecule type" value="Genomic_DNA"/>
</dbReference>
<gene>
    <name evidence="1" type="ORF">AGLY_001281</name>
</gene>
<accession>A0A6G0U9D0</accession>
<sequence length="229" mass="26804">MNSLIKEKVDEPMISVGLGLDHGQSYKAKHESEYVIILINYYTEEHRKNIKLKSDLANGDSNLIFKKPSFLPQLSIQYIPENIILDDKFFKNYRYLTVERGKKLARAIVELLIEDAKLCRCGNLDESSSYSEVMTVFEAGARIAFKQLYSEFNSDFLQWPVVDIGKKSMEKLSTRQHRKYFSWLWFKRVICKINGNHSDQKNEKPATMPKRMQVKYIKNIEYPCVPFTP</sequence>
<protein>
    <submittedName>
        <fullName evidence="1">Uncharacterized protein</fullName>
    </submittedName>
</protein>
<comment type="caution">
    <text evidence="1">The sequence shown here is derived from an EMBL/GenBank/DDBJ whole genome shotgun (WGS) entry which is preliminary data.</text>
</comment>
<keyword evidence="2" id="KW-1185">Reference proteome</keyword>
<proteinExistence type="predicted"/>